<accession>A0A0F9TM25</accession>
<proteinExistence type="predicted"/>
<feature type="domain" description="SH3b" evidence="1">
    <location>
        <begin position="23"/>
        <end position="87"/>
    </location>
</feature>
<dbReference type="Gene3D" id="2.30.30.40">
    <property type="entry name" value="SH3 Domains"/>
    <property type="match status" value="1"/>
</dbReference>
<name>A0A0F9TM25_9ZZZZ</name>
<dbReference type="Pfam" id="PF08239">
    <property type="entry name" value="SH3_3"/>
    <property type="match status" value="1"/>
</dbReference>
<dbReference type="SMART" id="SM00287">
    <property type="entry name" value="SH3b"/>
    <property type="match status" value="1"/>
</dbReference>
<sequence length="215" mass="25543">MNKMLLGLLAVVGSFALPATADAAARAIATADVNLRAGPSTRYPAVDVVGGGDRVRVYGCLENRSWCDVGYDGQRGWMSSNYLAYAGGSRRYTGERAIRAIEAPVISFSIGGYWDDHYRARRFYRERDRYDGIYGPRYRRDRDRIEERDRFDDRDDVRRERRAERRRELRQEERRDDRREFRQERRDDVRIERRDERRERIEEQPEPVVPLYRVN</sequence>
<evidence type="ECO:0000259" key="1">
    <source>
        <dbReference type="PROSITE" id="PS51781"/>
    </source>
</evidence>
<comment type="caution">
    <text evidence="2">The sequence shown here is derived from an EMBL/GenBank/DDBJ whole genome shotgun (WGS) entry which is preliminary data.</text>
</comment>
<dbReference type="AlphaFoldDB" id="A0A0F9TM25"/>
<dbReference type="EMBL" id="LAZR01000233">
    <property type="protein sequence ID" value="KKN80279.1"/>
    <property type="molecule type" value="Genomic_DNA"/>
</dbReference>
<gene>
    <name evidence="2" type="ORF">LCGC14_0331120</name>
</gene>
<evidence type="ECO:0000313" key="2">
    <source>
        <dbReference type="EMBL" id="KKN80279.1"/>
    </source>
</evidence>
<dbReference type="InterPro" id="IPR003646">
    <property type="entry name" value="SH3-like_bac-type"/>
</dbReference>
<protein>
    <recommendedName>
        <fullName evidence="1">SH3b domain-containing protein</fullName>
    </recommendedName>
</protein>
<reference evidence="2" key="1">
    <citation type="journal article" date="2015" name="Nature">
        <title>Complex archaea that bridge the gap between prokaryotes and eukaryotes.</title>
        <authorList>
            <person name="Spang A."/>
            <person name="Saw J.H."/>
            <person name="Jorgensen S.L."/>
            <person name="Zaremba-Niedzwiedzka K."/>
            <person name="Martijn J."/>
            <person name="Lind A.E."/>
            <person name="van Eijk R."/>
            <person name="Schleper C."/>
            <person name="Guy L."/>
            <person name="Ettema T.J."/>
        </authorList>
    </citation>
    <scope>NUCLEOTIDE SEQUENCE</scope>
</reference>
<dbReference type="PROSITE" id="PS51781">
    <property type="entry name" value="SH3B"/>
    <property type="match status" value="1"/>
</dbReference>
<organism evidence="2">
    <name type="scientific">marine sediment metagenome</name>
    <dbReference type="NCBI Taxonomy" id="412755"/>
    <lineage>
        <taxon>unclassified sequences</taxon>
        <taxon>metagenomes</taxon>
        <taxon>ecological metagenomes</taxon>
    </lineage>
</organism>